<comment type="catalytic activity">
    <reaction evidence="9 10 11">
        <text>adenosine(37) in tRNA + dimethylallyl diphosphate = N(6)-dimethylallyladenosine(37) in tRNA + diphosphate</text>
        <dbReference type="Rhea" id="RHEA:26482"/>
        <dbReference type="Rhea" id="RHEA-COMP:10162"/>
        <dbReference type="Rhea" id="RHEA-COMP:10375"/>
        <dbReference type="ChEBI" id="CHEBI:33019"/>
        <dbReference type="ChEBI" id="CHEBI:57623"/>
        <dbReference type="ChEBI" id="CHEBI:74411"/>
        <dbReference type="ChEBI" id="CHEBI:74415"/>
        <dbReference type="EC" id="2.5.1.75"/>
    </reaction>
</comment>
<dbReference type="GO" id="GO:0005524">
    <property type="term" value="F:ATP binding"/>
    <property type="evidence" value="ECO:0007669"/>
    <property type="project" value="UniProtKB-UniRule"/>
</dbReference>
<name>A0A4Z0D211_9FIRM</name>
<gene>
    <name evidence="10 14" type="primary">miaA</name>
    <name evidence="14" type="ORF">E4100_07085</name>
</gene>
<feature type="site" description="Interaction with substrate tRNA" evidence="10">
    <location>
        <position position="124"/>
    </location>
</feature>
<evidence type="ECO:0000256" key="3">
    <source>
        <dbReference type="ARBA" id="ARBA00005842"/>
    </source>
</evidence>
<evidence type="ECO:0000313" key="14">
    <source>
        <dbReference type="EMBL" id="TFZ39791.1"/>
    </source>
</evidence>
<feature type="region of interest" description="Interaction with substrate tRNA" evidence="10">
    <location>
        <begin position="35"/>
        <end position="38"/>
    </location>
</feature>
<dbReference type="InterPro" id="IPR027417">
    <property type="entry name" value="P-loop_NTPase"/>
</dbReference>
<evidence type="ECO:0000313" key="15">
    <source>
        <dbReference type="Proteomes" id="UP000298381"/>
    </source>
</evidence>
<comment type="function">
    <text evidence="2 10 12">Catalyzes the transfer of a dimethylallyl group onto the adenine at position 37 in tRNAs that read codons beginning with uridine, leading to the formation of N6-(dimethylallyl)adenosine (i(6)A).</text>
</comment>
<dbReference type="RefSeq" id="WP_135271343.1">
    <property type="nucleotide sequence ID" value="NZ_SRIB01000009.1"/>
</dbReference>
<comment type="caution">
    <text evidence="14">The sequence shown here is derived from an EMBL/GenBank/DDBJ whole genome shotgun (WGS) entry which is preliminary data.</text>
</comment>
<keyword evidence="8 10" id="KW-0460">Magnesium</keyword>
<keyword evidence="6 10" id="KW-0547">Nucleotide-binding</keyword>
<dbReference type="SUPFAM" id="SSF52540">
    <property type="entry name" value="P-loop containing nucleoside triphosphate hydrolases"/>
    <property type="match status" value="1"/>
</dbReference>
<reference evidence="14 15" key="1">
    <citation type="submission" date="2019-03" db="EMBL/GenBank/DDBJ databases">
        <title>Draft genome sequence data and analysis of a Fermenting Bacterium, Soehngenia longevitae strain 1933PT, isolated from petroleum reservoir in Azerbaijan.</title>
        <authorList>
            <person name="Grouzdev D.S."/>
            <person name="Bidzhieva S.K."/>
            <person name="Sokolova D.S."/>
            <person name="Tourova T.P."/>
            <person name="Poltaraus A.B."/>
            <person name="Nazina T.N."/>
        </authorList>
    </citation>
    <scope>NUCLEOTIDE SEQUENCE [LARGE SCALE GENOMIC DNA]</scope>
    <source>
        <strain evidence="14 15">1933P</strain>
    </source>
</reference>
<feature type="binding site" evidence="10">
    <location>
        <begin position="12"/>
        <end position="17"/>
    </location>
    <ligand>
        <name>substrate</name>
    </ligand>
</feature>
<dbReference type="OrthoDB" id="9776390at2"/>
<evidence type="ECO:0000256" key="5">
    <source>
        <dbReference type="ARBA" id="ARBA00022694"/>
    </source>
</evidence>
<evidence type="ECO:0000256" key="8">
    <source>
        <dbReference type="ARBA" id="ARBA00022842"/>
    </source>
</evidence>
<dbReference type="PANTHER" id="PTHR11088">
    <property type="entry name" value="TRNA DIMETHYLALLYLTRANSFERASE"/>
    <property type="match status" value="1"/>
</dbReference>
<evidence type="ECO:0000256" key="10">
    <source>
        <dbReference type="HAMAP-Rule" id="MF_00185"/>
    </source>
</evidence>
<evidence type="ECO:0000256" key="6">
    <source>
        <dbReference type="ARBA" id="ARBA00022741"/>
    </source>
</evidence>
<comment type="similarity">
    <text evidence="3 10 13">Belongs to the IPP transferase family.</text>
</comment>
<dbReference type="HAMAP" id="MF_00185">
    <property type="entry name" value="IPP_trans"/>
    <property type="match status" value="1"/>
</dbReference>
<proteinExistence type="inferred from homology"/>
<evidence type="ECO:0000256" key="2">
    <source>
        <dbReference type="ARBA" id="ARBA00003213"/>
    </source>
</evidence>
<dbReference type="GO" id="GO:0052381">
    <property type="term" value="F:tRNA dimethylallyltransferase activity"/>
    <property type="evidence" value="ECO:0007669"/>
    <property type="project" value="UniProtKB-UniRule"/>
</dbReference>
<dbReference type="Gene3D" id="3.40.50.300">
    <property type="entry name" value="P-loop containing nucleotide triphosphate hydrolases"/>
    <property type="match status" value="1"/>
</dbReference>
<evidence type="ECO:0000256" key="1">
    <source>
        <dbReference type="ARBA" id="ARBA00001946"/>
    </source>
</evidence>
<evidence type="ECO:0000256" key="7">
    <source>
        <dbReference type="ARBA" id="ARBA00022840"/>
    </source>
</evidence>
<organism evidence="14 15">
    <name type="scientific">Soehngenia longivitae</name>
    <dbReference type="NCBI Taxonomy" id="2562294"/>
    <lineage>
        <taxon>Bacteria</taxon>
        <taxon>Bacillati</taxon>
        <taxon>Bacillota</taxon>
        <taxon>Tissierellia</taxon>
        <taxon>Tissierellales</taxon>
        <taxon>Tissierellaceae</taxon>
        <taxon>Soehngenia</taxon>
    </lineage>
</organism>
<evidence type="ECO:0000256" key="11">
    <source>
        <dbReference type="RuleBase" id="RU003783"/>
    </source>
</evidence>
<feature type="site" description="Interaction with substrate tRNA" evidence="10">
    <location>
        <position position="101"/>
    </location>
</feature>
<dbReference type="InterPro" id="IPR018022">
    <property type="entry name" value="IPT"/>
</dbReference>
<dbReference type="Pfam" id="PF01715">
    <property type="entry name" value="IPPT"/>
    <property type="match status" value="1"/>
</dbReference>
<dbReference type="Proteomes" id="UP000298381">
    <property type="component" value="Unassembled WGS sequence"/>
</dbReference>
<comment type="caution">
    <text evidence="10">Lacks conserved residue(s) required for the propagation of feature annotation.</text>
</comment>
<dbReference type="EMBL" id="SRIB01000009">
    <property type="protein sequence ID" value="TFZ39791.1"/>
    <property type="molecule type" value="Genomic_DNA"/>
</dbReference>
<comment type="cofactor">
    <cofactor evidence="1 10">
        <name>Mg(2+)</name>
        <dbReference type="ChEBI" id="CHEBI:18420"/>
    </cofactor>
</comment>
<dbReference type="GO" id="GO:0006400">
    <property type="term" value="P:tRNA modification"/>
    <property type="evidence" value="ECO:0007669"/>
    <property type="project" value="TreeGrafter"/>
</dbReference>
<dbReference type="EC" id="2.5.1.75" evidence="10"/>
<feature type="binding site" evidence="10">
    <location>
        <begin position="10"/>
        <end position="17"/>
    </location>
    <ligand>
        <name>ATP</name>
        <dbReference type="ChEBI" id="CHEBI:30616"/>
    </ligand>
</feature>
<evidence type="ECO:0000256" key="9">
    <source>
        <dbReference type="ARBA" id="ARBA00049563"/>
    </source>
</evidence>
<evidence type="ECO:0000256" key="12">
    <source>
        <dbReference type="RuleBase" id="RU003784"/>
    </source>
</evidence>
<comment type="subunit">
    <text evidence="10">Monomer.</text>
</comment>
<dbReference type="NCBIfam" id="TIGR00174">
    <property type="entry name" value="miaA"/>
    <property type="match status" value="1"/>
</dbReference>
<keyword evidence="4 10" id="KW-0808">Transferase</keyword>
<dbReference type="InterPro" id="IPR039657">
    <property type="entry name" value="Dimethylallyltransferase"/>
</dbReference>
<dbReference type="PANTHER" id="PTHR11088:SF60">
    <property type="entry name" value="TRNA DIMETHYLALLYLTRANSFERASE"/>
    <property type="match status" value="1"/>
</dbReference>
<dbReference type="AlphaFoldDB" id="A0A4Z0D211"/>
<sequence>MNNNLIVIAGPTGVGKTDLSICVADKINGEIISADSRQIYRYMDIGTAKVEKEYRDKIKHHMIDIVDPNEEFSVSDFKKITMEIIDDINKKGKIPLLVGGTGLYINSIVYDIDFTNVASNKEIREYYESISLKKGKQYLYELLLERDYETARKLNINDTKRIIRALEVYDVTKTPMSKQNKDFRKPSTKYNLSMYLLYMDRNKLYDRINARVDKMIEDGLINEVETLLKLGYEKSLNSMQGIGYKEIVDYLENKISLDEAVELIKKRSRNYAKRQLTWFKRDERYRWINLDEFSDVEDLCVWICSDIKKKLTKGGNYFESTN</sequence>
<keyword evidence="7 10" id="KW-0067">ATP-binding</keyword>
<evidence type="ECO:0000256" key="4">
    <source>
        <dbReference type="ARBA" id="ARBA00022679"/>
    </source>
</evidence>
<keyword evidence="5 10" id="KW-0819">tRNA processing</keyword>
<accession>A0A4Z0D211</accession>
<protein>
    <recommendedName>
        <fullName evidence="10">tRNA dimethylallyltransferase</fullName>
        <ecNumber evidence="10">2.5.1.75</ecNumber>
    </recommendedName>
    <alternativeName>
        <fullName evidence="10">Dimethylallyl diphosphate:tRNA dimethylallyltransferase</fullName>
        <shortName evidence="10">DMAPP:tRNA dimethylallyltransferase</shortName>
        <shortName evidence="10">DMATase</shortName>
    </alternativeName>
    <alternativeName>
        <fullName evidence="10">Isopentenyl-diphosphate:tRNA isopentenyltransferase</fullName>
        <shortName evidence="10">IPP transferase</shortName>
        <shortName evidence="10">IPPT</shortName>
        <shortName evidence="10">IPTase</shortName>
    </alternativeName>
</protein>
<keyword evidence="15" id="KW-1185">Reference proteome</keyword>
<dbReference type="Gene3D" id="1.10.20.140">
    <property type="match status" value="1"/>
</dbReference>
<evidence type="ECO:0000256" key="13">
    <source>
        <dbReference type="RuleBase" id="RU003785"/>
    </source>
</evidence>